<reference evidence="1" key="1">
    <citation type="submission" date="2014-11" db="EMBL/GenBank/DDBJ databases">
        <authorList>
            <person name="Amaro Gonzalez C."/>
        </authorList>
    </citation>
    <scope>NUCLEOTIDE SEQUENCE</scope>
</reference>
<organism evidence="1">
    <name type="scientific">Anguilla anguilla</name>
    <name type="common">European freshwater eel</name>
    <name type="synonym">Muraena anguilla</name>
    <dbReference type="NCBI Taxonomy" id="7936"/>
    <lineage>
        <taxon>Eukaryota</taxon>
        <taxon>Metazoa</taxon>
        <taxon>Chordata</taxon>
        <taxon>Craniata</taxon>
        <taxon>Vertebrata</taxon>
        <taxon>Euteleostomi</taxon>
        <taxon>Actinopterygii</taxon>
        <taxon>Neopterygii</taxon>
        <taxon>Teleostei</taxon>
        <taxon>Anguilliformes</taxon>
        <taxon>Anguillidae</taxon>
        <taxon>Anguilla</taxon>
    </lineage>
</organism>
<protein>
    <submittedName>
        <fullName evidence="1">Uncharacterized protein</fullName>
    </submittedName>
</protein>
<dbReference type="EMBL" id="GBXM01019078">
    <property type="protein sequence ID" value="JAH89499.1"/>
    <property type="molecule type" value="Transcribed_RNA"/>
</dbReference>
<dbReference type="AlphaFoldDB" id="A0A0E9WGI6"/>
<proteinExistence type="predicted"/>
<reference evidence="1" key="2">
    <citation type="journal article" date="2015" name="Fish Shellfish Immunol.">
        <title>Early steps in the European eel (Anguilla anguilla)-Vibrio vulnificus interaction in the gills: Role of the RtxA13 toxin.</title>
        <authorList>
            <person name="Callol A."/>
            <person name="Pajuelo D."/>
            <person name="Ebbesson L."/>
            <person name="Teles M."/>
            <person name="MacKenzie S."/>
            <person name="Amaro C."/>
        </authorList>
    </citation>
    <scope>NUCLEOTIDE SEQUENCE</scope>
</reference>
<sequence length="34" mass="3919">MYHITGNGSEFHINDIIPNNLLLGSFFFSLTSYR</sequence>
<accession>A0A0E9WGI6</accession>
<name>A0A0E9WGI6_ANGAN</name>
<evidence type="ECO:0000313" key="1">
    <source>
        <dbReference type="EMBL" id="JAH89499.1"/>
    </source>
</evidence>